<feature type="region of interest" description="Disordered" evidence="1">
    <location>
        <begin position="58"/>
        <end position="81"/>
    </location>
</feature>
<reference evidence="2" key="1">
    <citation type="submission" date="2021-01" db="EMBL/GenBank/DDBJ databases">
        <title>Whole genome shotgun sequence of Actinoplanes cyaneus NBRC 14990.</title>
        <authorList>
            <person name="Komaki H."/>
            <person name="Tamura T."/>
        </authorList>
    </citation>
    <scope>NUCLEOTIDE SEQUENCE</scope>
    <source>
        <strain evidence="2">NBRC 14990</strain>
    </source>
</reference>
<dbReference type="AlphaFoldDB" id="A0A919IJS1"/>
<evidence type="ECO:0000313" key="2">
    <source>
        <dbReference type="EMBL" id="GID66708.1"/>
    </source>
</evidence>
<accession>A0A919IJS1</accession>
<gene>
    <name evidence="2" type="ORF">Acy02nite_45890</name>
</gene>
<organism evidence="2 3">
    <name type="scientific">Actinoplanes cyaneus</name>
    <dbReference type="NCBI Taxonomy" id="52696"/>
    <lineage>
        <taxon>Bacteria</taxon>
        <taxon>Bacillati</taxon>
        <taxon>Actinomycetota</taxon>
        <taxon>Actinomycetes</taxon>
        <taxon>Micromonosporales</taxon>
        <taxon>Micromonosporaceae</taxon>
        <taxon>Actinoplanes</taxon>
    </lineage>
</organism>
<proteinExistence type="predicted"/>
<keyword evidence="3" id="KW-1185">Reference proteome</keyword>
<dbReference type="EMBL" id="BOMH01000036">
    <property type="protein sequence ID" value="GID66708.1"/>
    <property type="molecule type" value="Genomic_DNA"/>
</dbReference>
<name>A0A919IJS1_9ACTN</name>
<sequence length="81" mass="8699">MAAPTGAGEAAIRRWSHNPGMALRFSGGAATRWWRCDSVVALRLGGGAAIQRWRCNPAETARGAHPHRRKPAEVDPAIVSK</sequence>
<evidence type="ECO:0000313" key="3">
    <source>
        <dbReference type="Proteomes" id="UP000619479"/>
    </source>
</evidence>
<comment type="caution">
    <text evidence="2">The sequence shown here is derived from an EMBL/GenBank/DDBJ whole genome shotgun (WGS) entry which is preliminary data.</text>
</comment>
<evidence type="ECO:0000256" key="1">
    <source>
        <dbReference type="SAM" id="MobiDB-lite"/>
    </source>
</evidence>
<protein>
    <submittedName>
        <fullName evidence="2">Uncharacterized protein</fullName>
    </submittedName>
</protein>
<dbReference type="Proteomes" id="UP000619479">
    <property type="component" value="Unassembled WGS sequence"/>
</dbReference>